<feature type="transmembrane region" description="Helical" evidence="3">
    <location>
        <begin position="123"/>
        <end position="149"/>
    </location>
</feature>
<dbReference type="AlphaFoldDB" id="A0A231V2P3"/>
<feature type="transmembrane region" description="Helical" evidence="3">
    <location>
        <begin position="36"/>
        <end position="57"/>
    </location>
</feature>
<dbReference type="Pfam" id="PF00990">
    <property type="entry name" value="GGDEF"/>
    <property type="match status" value="1"/>
</dbReference>
<dbReference type="GO" id="GO:1902201">
    <property type="term" value="P:negative regulation of bacterial-type flagellum-dependent cell motility"/>
    <property type="evidence" value="ECO:0007669"/>
    <property type="project" value="TreeGrafter"/>
</dbReference>
<evidence type="ECO:0000256" key="2">
    <source>
        <dbReference type="ARBA" id="ARBA00034247"/>
    </source>
</evidence>
<dbReference type="InterPro" id="IPR029787">
    <property type="entry name" value="Nucleotide_cyclase"/>
</dbReference>
<evidence type="ECO:0000313" key="6">
    <source>
        <dbReference type="Proteomes" id="UP000215405"/>
    </source>
</evidence>
<evidence type="ECO:0000256" key="1">
    <source>
        <dbReference type="ARBA" id="ARBA00012528"/>
    </source>
</evidence>
<dbReference type="RefSeq" id="WP_094076258.1">
    <property type="nucleotide sequence ID" value="NZ_NBYO01000001.1"/>
</dbReference>
<gene>
    <name evidence="5" type="ORF">B7H23_05190</name>
</gene>
<dbReference type="EMBL" id="NBYO01000001">
    <property type="protein sequence ID" value="OXT02301.1"/>
    <property type="molecule type" value="Genomic_DNA"/>
</dbReference>
<dbReference type="Gene3D" id="3.30.70.270">
    <property type="match status" value="1"/>
</dbReference>
<accession>A0A231V2P3</accession>
<keyword evidence="3" id="KW-0472">Membrane</keyword>
<organism evidence="5 6">
    <name type="scientific">Notoacmeibacter marinus</name>
    <dbReference type="NCBI Taxonomy" id="1876515"/>
    <lineage>
        <taxon>Bacteria</taxon>
        <taxon>Pseudomonadati</taxon>
        <taxon>Pseudomonadota</taxon>
        <taxon>Alphaproteobacteria</taxon>
        <taxon>Hyphomicrobiales</taxon>
        <taxon>Notoacmeibacteraceae</taxon>
        <taxon>Notoacmeibacter</taxon>
    </lineage>
</organism>
<protein>
    <recommendedName>
        <fullName evidence="1">diguanylate cyclase</fullName>
        <ecNumber evidence="1">2.7.7.65</ecNumber>
    </recommendedName>
</protein>
<keyword evidence="3" id="KW-1133">Transmembrane helix</keyword>
<dbReference type="GO" id="GO:0005886">
    <property type="term" value="C:plasma membrane"/>
    <property type="evidence" value="ECO:0007669"/>
    <property type="project" value="TreeGrafter"/>
</dbReference>
<dbReference type="FunFam" id="3.30.70.270:FF:000001">
    <property type="entry name" value="Diguanylate cyclase domain protein"/>
    <property type="match status" value="1"/>
</dbReference>
<dbReference type="EC" id="2.7.7.65" evidence="1"/>
<keyword evidence="6" id="KW-1185">Reference proteome</keyword>
<dbReference type="SMART" id="SM00267">
    <property type="entry name" value="GGDEF"/>
    <property type="match status" value="1"/>
</dbReference>
<dbReference type="PANTHER" id="PTHR45138">
    <property type="entry name" value="REGULATORY COMPONENTS OF SENSORY TRANSDUCTION SYSTEM"/>
    <property type="match status" value="1"/>
</dbReference>
<feature type="transmembrane region" description="Helical" evidence="3">
    <location>
        <begin position="161"/>
        <end position="184"/>
    </location>
</feature>
<dbReference type="PANTHER" id="PTHR45138:SF9">
    <property type="entry name" value="DIGUANYLATE CYCLASE DGCM-RELATED"/>
    <property type="match status" value="1"/>
</dbReference>
<dbReference type="InterPro" id="IPR043128">
    <property type="entry name" value="Rev_trsase/Diguanyl_cyclase"/>
</dbReference>
<feature type="domain" description="GGDEF" evidence="4">
    <location>
        <begin position="226"/>
        <end position="359"/>
    </location>
</feature>
<evidence type="ECO:0000256" key="3">
    <source>
        <dbReference type="SAM" id="Phobius"/>
    </source>
</evidence>
<dbReference type="Proteomes" id="UP000215405">
    <property type="component" value="Unassembled WGS sequence"/>
</dbReference>
<dbReference type="SUPFAM" id="SSF55073">
    <property type="entry name" value="Nucleotide cyclase"/>
    <property type="match status" value="1"/>
</dbReference>
<dbReference type="CDD" id="cd01949">
    <property type="entry name" value="GGDEF"/>
    <property type="match status" value="1"/>
</dbReference>
<dbReference type="InterPro" id="IPR000160">
    <property type="entry name" value="GGDEF_dom"/>
</dbReference>
<name>A0A231V2P3_9HYPH</name>
<keyword evidence="3" id="KW-0812">Transmembrane</keyword>
<dbReference type="NCBIfam" id="TIGR00254">
    <property type="entry name" value="GGDEF"/>
    <property type="match status" value="1"/>
</dbReference>
<evidence type="ECO:0000313" key="5">
    <source>
        <dbReference type="EMBL" id="OXT02301.1"/>
    </source>
</evidence>
<dbReference type="GO" id="GO:0043709">
    <property type="term" value="P:cell adhesion involved in single-species biofilm formation"/>
    <property type="evidence" value="ECO:0007669"/>
    <property type="project" value="TreeGrafter"/>
</dbReference>
<comment type="catalytic activity">
    <reaction evidence="2">
        <text>2 GTP = 3',3'-c-di-GMP + 2 diphosphate</text>
        <dbReference type="Rhea" id="RHEA:24898"/>
        <dbReference type="ChEBI" id="CHEBI:33019"/>
        <dbReference type="ChEBI" id="CHEBI:37565"/>
        <dbReference type="ChEBI" id="CHEBI:58805"/>
        <dbReference type="EC" id="2.7.7.65"/>
    </reaction>
</comment>
<comment type="caution">
    <text evidence="5">The sequence shown here is derived from an EMBL/GenBank/DDBJ whole genome shotgun (WGS) entry which is preliminary data.</text>
</comment>
<evidence type="ECO:0000259" key="4">
    <source>
        <dbReference type="PROSITE" id="PS50887"/>
    </source>
</evidence>
<feature type="transmembrane region" description="Helical" evidence="3">
    <location>
        <begin position="63"/>
        <end position="80"/>
    </location>
</feature>
<sequence length="359" mass="38809">MPEGAMNHFVQTLGGRRAVRTFPELEAFRSWMSYGMLHATAVISIIAALGAAGGLWVLPDLHLWLTIALGFLSVGLNMLVTRRPETMRHTVPIYIVGLATVLLSADMLVLADEMRFAWHFPALGAAFVIGGIPGGLFILVTAILSLAAATFSLSAMSVAGFVTYCVTLSTMSILIVIIEMRFIWTLEQLHKSRLILSDLANTDPLTGLGNRLAFEEKLKALSDEGTAFGIILCDLDHFKRINDTHGHAVGDEVLRNVAAVLTGSIQPDDIVARIGGEEFCMLLSDVCLETALRRTEAIRREIQGNPVITAGQAIHCTASFGITHTSSNASLDPSQMLIAADRALYEAKAEGRNRLRIAA</sequence>
<proteinExistence type="predicted"/>
<dbReference type="GO" id="GO:0052621">
    <property type="term" value="F:diguanylate cyclase activity"/>
    <property type="evidence" value="ECO:0007669"/>
    <property type="project" value="UniProtKB-EC"/>
</dbReference>
<feature type="transmembrane region" description="Helical" evidence="3">
    <location>
        <begin position="92"/>
        <end position="111"/>
    </location>
</feature>
<dbReference type="InterPro" id="IPR050469">
    <property type="entry name" value="Diguanylate_Cyclase"/>
</dbReference>
<dbReference type="PROSITE" id="PS50887">
    <property type="entry name" value="GGDEF"/>
    <property type="match status" value="1"/>
</dbReference>
<reference evidence="6" key="1">
    <citation type="journal article" date="2017" name="Int. J. Syst. Evol. Microbiol.">
        <title>Notoacmeibacter marinus gen. nov., sp. nov., isolated from the gut of a limpet and proposal of Notoacmeibacteraceae fam. nov. in the order Rhizobiales of the class Alphaproteobacteria.</title>
        <authorList>
            <person name="Huang Z."/>
            <person name="Guo F."/>
            <person name="Lai Q."/>
        </authorList>
    </citation>
    <scope>NUCLEOTIDE SEQUENCE [LARGE SCALE GENOMIC DNA]</scope>
    <source>
        <strain evidence="6">XMTR2A4</strain>
    </source>
</reference>